<dbReference type="eggNOG" id="ENOG502QU4R">
    <property type="taxonomic scope" value="Eukaryota"/>
</dbReference>
<dbReference type="EMBL" id="GL996514">
    <property type="protein sequence ID" value="EGV65297.1"/>
    <property type="molecule type" value="Genomic_DNA"/>
</dbReference>
<dbReference type="OrthoDB" id="1658288at2759"/>
<dbReference type="SUPFAM" id="SSF81901">
    <property type="entry name" value="HCP-like"/>
    <property type="match status" value="1"/>
</dbReference>
<dbReference type="InterPro" id="IPR011990">
    <property type="entry name" value="TPR-like_helical_dom_sf"/>
</dbReference>
<dbReference type="AlphaFoldDB" id="G3B026"/>
<name>G3B026_CANTC</name>
<evidence type="ECO:0000313" key="2">
    <source>
        <dbReference type="Proteomes" id="UP000000707"/>
    </source>
</evidence>
<sequence length="362" mass="41805">MFKILRRFASTRPPLRDIIPSKKVFNRILFDQDSRLAYSRAMKIYEAVYNHIDNPNHILLPSYTRSDDLMSLKEVLSVIRKTTNTINRHLVELENELVEQAGELGSSNAIAILAFNTIQDPNTSKEDFQYANQLIENLSDLKNPLTFKLAGDLAYKKRAFSQAESYWLQFIELEPNTINASHVYSNLGLYYYTLQPKPDLIRARQYLEKSIAFGQLDSTILRSHYYYSQLFTLTDPKIARYHLEICASKGLKESFSSLGFLELNVFNNYDKSLEWFKLGHEADGDLSCLIGQFDCQILLKDRKSALKALQKIMSIQEKFEKSRQNPSVPEKYRATIASNKHLLSMFFSSRKQAIELVNTSSF</sequence>
<dbReference type="Proteomes" id="UP000000707">
    <property type="component" value="Unassembled WGS sequence"/>
</dbReference>
<dbReference type="STRING" id="590646.G3B026"/>
<evidence type="ECO:0000313" key="1">
    <source>
        <dbReference type="EMBL" id="EGV65297.1"/>
    </source>
</evidence>
<organism evidence="2">
    <name type="scientific">Candida tenuis (strain ATCC 10573 / BCRC 21748 / CBS 615 / JCM 9827 / NBRC 10315 / NRRL Y-1498 / VKM Y-70)</name>
    <name type="common">Yeast</name>
    <name type="synonym">Yamadazyma tenuis</name>
    <dbReference type="NCBI Taxonomy" id="590646"/>
    <lineage>
        <taxon>Eukaryota</taxon>
        <taxon>Fungi</taxon>
        <taxon>Dikarya</taxon>
        <taxon>Ascomycota</taxon>
        <taxon>Saccharomycotina</taxon>
        <taxon>Pichiomycetes</taxon>
        <taxon>Debaryomycetaceae</taxon>
        <taxon>Yamadazyma</taxon>
    </lineage>
</organism>
<keyword evidence="2" id="KW-1185">Reference proteome</keyword>
<protein>
    <recommendedName>
        <fullName evidence="3">HCP-like protein</fullName>
    </recommendedName>
</protein>
<dbReference type="Gene3D" id="1.25.40.10">
    <property type="entry name" value="Tetratricopeptide repeat domain"/>
    <property type="match status" value="1"/>
</dbReference>
<dbReference type="HOGENOM" id="CLU_047859_0_0_1"/>
<evidence type="ECO:0008006" key="3">
    <source>
        <dbReference type="Google" id="ProtNLM"/>
    </source>
</evidence>
<accession>G3B026</accession>
<reference evidence="1 2" key="1">
    <citation type="journal article" date="2011" name="Proc. Natl. Acad. Sci. U.S.A.">
        <title>Comparative genomics of xylose-fermenting fungi for enhanced biofuel production.</title>
        <authorList>
            <person name="Wohlbach D.J."/>
            <person name="Kuo A."/>
            <person name="Sato T.K."/>
            <person name="Potts K.M."/>
            <person name="Salamov A.A."/>
            <person name="LaButti K.M."/>
            <person name="Sun H."/>
            <person name="Clum A."/>
            <person name="Pangilinan J.L."/>
            <person name="Lindquist E.A."/>
            <person name="Lucas S."/>
            <person name="Lapidus A."/>
            <person name="Jin M."/>
            <person name="Gunawan C."/>
            <person name="Balan V."/>
            <person name="Dale B.E."/>
            <person name="Jeffries T.W."/>
            <person name="Zinkel R."/>
            <person name="Barry K.W."/>
            <person name="Grigoriev I.V."/>
            <person name="Gasch A.P."/>
        </authorList>
    </citation>
    <scope>NUCLEOTIDE SEQUENCE [LARGE SCALE GENOMIC DNA]</scope>
    <source>
        <strain evidence="2">ATCC 10573 / BCRC 21748 / CBS 615 / JCM 9827 / NBRC 10315 / NRRL Y-1498 / VKM Y-70</strain>
    </source>
</reference>
<dbReference type="KEGG" id="cten:18245563"/>
<proteinExistence type="predicted"/>
<gene>
    <name evidence="1" type="ORF">CANTEDRAFT_102623</name>
</gene>
<dbReference type="RefSeq" id="XP_006684983.1">
    <property type="nucleotide sequence ID" value="XM_006684920.1"/>
</dbReference>
<dbReference type="GeneID" id="18245563"/>